<protein>
    <submittedName>
        <fullName evidence="1">Patatin-like phospholipase family protein</fullName>
    </submittedName>
</protein>
<gene>
    <name evidence="1" type="ORF">JHL16_21665</name>
</gene>
<evidence type="ECO:0000313" key="2">
    <source>
        <dbReference type="Proteomes" id="UP000616151"/>
    </source>
</evidence>
<proteinExistence type="predicted"/>
<sequence>MRQFLSYALGFAGLLWLGGCATEIRDPVPESLVAVAGVPGYSHIRFWGDNASNLDPAILHSQATQVVRAAKSDKSINLYDRKFLAISGGGSNGAFGAGLLVGWTAAGTRPHFDAVTGVSTGSLIAPFAFLGPAYDRQLREVYTEVSGKDIYKTKGLFSIIGGDSAVDDTPLRHLVARYVDDDLLAHIAREHAKGRRLLVGTTNLDAERPVVWDMGAIASSREPNRRQLFCDILVASASIPAVFPPTRLTVTADGQRYDEMHVDGGTTNQVFLFPSNFTARDVNQMIGRSPKRTLYVIRNGKVSPEWSAVKPRITAIAAKSLASLIKTQGIGDLYRMYANARRDSIDFNAIWVPGSVELKEKEPFDPVYMKSLFNLGYRMGQGGIPWSKVPPNEE</sequence>
<keyword evidence="2" id="KW-1185">Reference proteome</keyword>
<name>A0ACC5R8Q3_9HYPH</name>
<organism evidence="1 2">
    <name type="scientific">Taklimakanibacter albus</name>
    <dbReference type="NCBI Taxonomy" id="2800327"/>
    <lineage>
        <taxon>Bacteria</taxon>
        <taxon>Pseudomonadati</taxon>
        <taxon>Pseudomonadota</taxon>
        <taxon>Alphaproteobacteria</taxon>
        <taxon>Hyphomicrobiales</taxon>
        <taxon>Aestuariivirgaceae</taxon>
        <taxon>Taklimakanibacter</taxon>
    </lineage>
</organism>
<accession>A0ACC5R8Q3</accession>
<dbReference type="EMBL" id="JAENHL010000007">
    <property type="protein sequence ID" value="MBK1868982.1"/>
    <property type="molecule type" value="Genomic_DNA"/>
</dbReference>
<evidence type="ECO:0000313" key="1">
    <source>
        <dbReference type="EMBL" id="MBK1868982.1"/>
    </source>
</evidence>
<reference evidence="1" key="1">
    <citation type="submission" date="2021-01" db="EMBL/GenBank/DDBJ databases">
        <authorList>
            <person name="Sun Q."/>
        </authorList>
    </citation>
    <scope>NUCLEOTIDE SEQUENCE</scope>
    <source>
        <strain evidence="1">YIM B02566</strain>
    </source>
</reference>
<comment type="caution">
    <text evidence="1">The sequence shown here is derived from an EMBL/GenBank/DDBJ whole genome shotgun (WGS) entry which is preliminary data.</text>
</comment>
<dbReference type="Proteomes" id="UP000616151">
    <property type="component" value="Unassembled WGS sequence"/>
</dbReference>